<evidence type="ECO:0000256" key="5">
    <source>
        <dbReference type="PROSITE-ProRule" id="PRU00070"/>
    </source>
</evidence>
<dbReference type="InterPro" id="IPR026607">
    <property type="entry name" value="DMRT"/>
</dbReference>
<dbReference type="SMART" id="SM00301">
    <property type="entry name" value="DM"/>
    <property type="match status" value="1"/>
</dbReference>
<keyword evidence="3 5" id="KW-0238">DNA-binding</keyword>
<dbReference type="GO" id="GO:0046872">
    <property type="term" value="F:metal ion binding"/>
    <property type="evidence" value="ECO:0007669"/>
    <property type="project" value="UniProtKB-KW"/>
</dbReference>
<dbReference type="Pfam" id="PF00751">
    <property type="entry name" value="DM"/>
    <property type="match status" value="1"/>
</dbReference>
<comment type="subcellular location">
    <subcellularLocation>
        <location evidence="5">Nucleus</location>
    </subcellularLocation>
</comment>
<gene>
    <name evidence="7" type="ORF">DICVIV_12723</name>
</gene>
<proteinExistence type="predicted"/>
<feature type="domain" description="DM" evidence="6">
    <location>
        <begin position="59"/>
        <end position="110"/>
    </location>
</feature>
<evidence type="ECO:0000256" key="4">
    <source>
        <dbReference type="ARBA" id="ARBA00023242"/>
    </source>
</evidence>
<dbReference type="GO" id="GO:0007548">
    <property type="term" value="P:sex differentiation"/>
    <property type="evidence" value="ECO:0007669"/>
    <property type="project" value="TreeGrafter"/>
</dbReference>
<keyword evidence="8" id="KW-1185">Reference proteome</keyword>
<dbReference type="InterPro" id="IPR001275">
    <property type="entry name" value="DM_DNA-bd"/>
</dbReference>
<accession>A0A0D8XG13</accession>
<name>A0A0D8XG13_DICVI</name>
<dbReference type="GO" id="GO:0005634">
    <property type="term" value="C:nucleus"/>
    <property type="evidence" value="ECO:0007669"/>
    <property type="project" value="UniProtKB-SubCell"/>
</dbReference>
<dbReference type="GO" id="GO:0000978">
    <property type="term" value="F:RNA polymerase II cis-regulatory region sequence-specific DNA binding"/>
    <property type="evidence" value="ECO:0007669"/>
    <property type="project" value="TreeGrafter"/>
</dbReference>
<dbReference type="InterPro" id="IPR036407">
    <property type="entry name" value="DM_DNA-bd_sf"/>
</dbReference>
<evidence type="ECO:0000256" key="2">
    <source>
        <dbReference type="ARBA" id="ARBA00022833"/>
    </source>
</evidence>
<reference evidence="8" key="2">
    <citation type="journal article" date="2016" name="Sci. Rep.">
        <title>Dictyocaulus viviparus genome, variome and transcriptome elucidate lungworm biology and support future intervention.</title>
        <authorList>
            <person name="McNulty S.N."/>
            <person name="Strube C."/>
            <person name="Rosa B.A."/>
            <person name="Martin J.C."/>
            <person name="Tyagi R."/>
            <person name="Choi Y.J."/>
            <person name="Wang Q."/>
            <person name="Hallsworth Pepin K."/>
            <person name="Zhang X."/>
            <person name="Ozersky P."/>
            <person name="Wilson R.K."/>
            <person name="Sternberg P.W."/>
            <person name="Gasser R.B."/>
            <person name="Mitreva M."/>
        </authorList>
    </citation>
    <scope>NUCLEOTIDE SEQUENCE [LARGE SCALE GENOMIC DNA]</scope>
    <source>
        <strain evidence="8">HannoverDv2000</strain>
    </source>
</reference>
<dbReference type="PROSITE" id="PS50809">
    <property type="entry name" value="DM_2"/>
    <property type="match status" value="1"/>
</dbReference>
<reference evidence="7 8" key="1">
    <citation type="submission" date="2013-11" db="EMBL/GenBank/DDBJ databases">
        <title>Draft genome of the bovine lungworm Dictyocaulus viviparus.</title>
        <authorList>
            <person name="Mitreva M."/>
        </authorList>
    </citation>
    <scope>NUCLEOTIDE SEQUENCE [LARGE SCALE GENOMIC DNA]</scope>
    <source>
        <strain evidence="7 8">HannoverDv2000</strain>
    </source>
</reference>
<dbReference type="PROSITE" id="PS40000">
    <property type="entry name" value="DM_1"/>
    <property type="match status" value="1"/>
</dbReference>
<dbReference type="EMBL" id="KN716854">
    <property type="protein sequence ID" value="KJH41301.1"/>
    <property type="molecule type" value="Genomic_DNA"/>
</dbReference>
<dbReference type="Gene3D" id="4.10.1040.10">
    <property type="entry name" value="DM DNA-binding domain"/>
    <property type="match status" value="1"/>
</dbReference>
<dbReference type="OrthoDB" id="5849055at2759"/>
<evidence type="ECO:0000313" key="7">
    <source>
        <dbReference type="EMBL" id="KJH41301.1"/>
    </source>
</evidence>
<keyword evidence="4 5" id="KW-0539">Nucleus</keyword>
<dbReference type="SUPFAM" id="SSF82927">
    <property type="entry name" value="Cysteine-rich DNA binding domain, (DM domain)"/>
    <property type="match status" value="1"/>
</dbReference>
<evidence type="ECO:0000256" key="3">
    <source>
        <dbReference type="ARBA" id="ARBA00023125"/>
    </source>
</evidence>
<feature type="DNA-binding region" description="DM" evidence="5">
    <location>
        <begin position="59"/>
        <end position="110"/>
    </location>
</feature>
<dbReference type="STRING" id="29172.A0A0D8XG13"/>
<protein>
    <submittedName>
        <fullName evidence="7">DM DNA binding domain protein</fullName>
    </submittedName>
</protein>
<dbReference type="PANTHER" id="PTHR12322:SF116">
    <property type="entry name" value="DOUBLESEX-MAB RELATED 99B"/>
    <property type="match status" value="1"/>
</dbReference>
<keyword evidence="1 5" id="KW-0479">Metal-binding</keyword>
<dbReference type="AlphaFoldDB" id="A0A0D8XG13"/>
<dbReference type="Proteomes" id="UP000053766">
    <property type="component" value="Unassembled WGS sequence"/>
</dbReference>
<evidence type="ECO:0000313" key="8">
    <source>
        <dbReference type="Proteomes" id="UP000053766"/>
    </source>
</evidence>
<dbReference type="GO" id="GO:0000981">
    <property type="term" value="F:DNA-binding transcription factor activity, RNA polymerase II-specific"/>
    <property type="evidence" value="ECO:0007669"/>
    <property type="project" value="TreeGrafter"/>
</dbReference>
<keyword evidence="2 5" id="KW-0862">Zinc</keyword>
<organism evidence="7 8">
    <name type="scientific">Dictyocaulus viviparus</name>
    <name type="common">Bovine lungworm</name>
    <dbReference type="NCBI Taxonomy" id="29172"/>
    <lineage>
        <taxon>Eukaryota</taxon>
        <taxon>Metazoa</taxon>
        <taxon>Ecdysozoa</taxon>
        <taxon>Nematoda</taxon>
        <taxon>Chromadorea</taxon>
        <taxon>Rhabditida</taxon>
        <taxon>Rhabditina</taxon>
        <taxon>Rhabditomorpha</taxon>
        <taxon>Strongyloidea</taxon>
        <taxon>Metastrongylidae</taxon>
        <taxon>Dictyocaulus</taxon>
    </lineage>
</organism>
<evidence type="ECO:0000259" key="6">
    <source>
        <dbReference type="PROSITE" id="PS50809"/>
    </source>
</evidence>
<evidence type="ECO:0000256" key="1">
    <source>
        <dbReference type="ARBA" id="ARBA00022723"/>
    </source>
</evidence>
<dbReference type="PANTHER" id="PTHR12322">
    <property type="entry name" value="DOUBLESEX AND MAB-3 RELATED TRANSCRIPTION FACTOR DMRT"/>
    <property type="match status" value="1"/>
</dbReference>
<sequence>MALCDITQSHMFSVDSTHFNQFFQQLQTERNELLPRIPDYHKRQLALISESDSKKIYFCQRCLNHGSRLPRKNHKCECPYADCKCEFCFLVEKRRQLNSQLHNLEGIDNESMMPIDDNESSPLSSDVRIKGDLYLSEFNLLY</sequence>